<evidence type="ECO:0000256" key="4">
    <source>
        <dbReference type="ARBA" id="ARBA00022692"/>
    </source>
</evidence>
<evidence type="ECO:0000256" key="3">
    <source>
        <dbReference type="ARBA" id="ARBA00022679"/>
    </source>
</evidence>
<feature type="transmembrane region" description="Helical" evidence="7">
    <location>
        <begin position="47"/>
        <end position="69"/>
    </location>
</feature>
<evidence type="ECO:0000256" key="6">
    <source>
        <dbReference type="ARBA" id="ARBA00023136"/>
    </source>
</evidence>
<evidence type="ECO:0000313" key="9">
    <source>
        <dbReference type="EMBL" id="ATB28146.1"/>
    </source>
</evidence>
<evidence type="ECO:0000256" key="7">
    <source>
        <dbReference type="SAM" id="Phobius"/>
    </source>
</evidence>
<keyword evidence="5 7" id="KW-1133">Transmembrane helix</keyword>
<keyword evidence="10" id="KW-1185">Reference proteome</keyword>
<dbReference type="Proteomes" id="UP000217289">
    <property type="component" value="Chromosome"/>
</dbReference>
<feature type="transmembrane region" description="Helical" evidence="7">
    <location>
        <begin position="321"/>
        <end position="345"/>
    </location>
</feature>
<reference evidence="9 10" key="1">
    <citation type="submission" date="2017-06" db="EMBL/GenBank/DDBJ databases">
        <authorList>
            <person name="Kim H.J."/>
            <person name="Triplett B.A."/>
        </authorList>
    </citation>
    <scope>NUCLEOTIDE SEQUENCE [LARGE SCALE GENOMIC DNA]</scope>
    <source>
        <strain evidence="9 10">DSM 14713</strain>
    </source>
</reference>
<gene>
    <name evidence="9" type="ORF">MEBOL_001592</name>
</gene>
<evidence type="ECO:0000256" key="1">
    <source>
        <dbReference type="ARBA" id="ARBA00004141"/>
    </source>
</evidence>
<dbReference type="RefSeq" id="WP_157774812.1">
    <property type="nucleotide sequence ID" value="NZ_CP022163.1"/>
</dbReference>
<keyword evidence="4 7" id="KW-0812">Transmembrane</keyword>
<feature type="transmembrane region" description="Helical" evidence="7">
    <location>
        <begin position="126"/>
        <end position="144"/>
    </location>
</feature>
<proteinExistence type="inferred from homology"/>
<dbReference type="PANTHER" id="PTHR30576:SF10">
    <property type="entry name" value="SLL5057 PROTEIN"/>
    <property type="match status" value="1"/>
</dbReference>
<dbReference type="OrthoDB" id="9808602at2"/>
<name>A0A250IB00_9BACT</name>
<comment type="similarity">
    <text evidence="2">Belongs to the bacterial sugar transferase family.</text>
</comment>
<dbReference type="GO" id="GO:0016780">
    <property type="term" value="F:phosphotransferase activity, for other substituted phosphate groups"/>
    <property type="evidence" value="ECO:0007669"/>
    <property type="project" value="TreeGrafter"/>
</dbReference>
<keyword evidence="6 7" id="KW-0472">Membrane</keyword>
<dbReference type="PANTHER" id="PTHR30576">
    <property type="entry name" value="COLANIC BIOSYNTHESIS UDP-GLUCOSE LIPID CARRIER TRANSFERASE"/>
    <property type="match status" value="1"/>
</dbReference>
<dbReference type="Pfam" id="PF02397">
    <property type="entry name" value="Bac_transf"/>
    <property type="match status" value="1"/>
</dbReference>
<evidence type="ECO:0000256" key="2">
    <source>
        <dbReference type="ARBA" id="ARBA00006464"/>
    </source>
</evidence>
<feature type="domain" description="Bacterial sugar transferase" evidence="8">
    <location>
        <begin position="319"/>
        <end position="508"/>
    </location>
</feature>
<evidence type="ECO:0000256" key="5">
    <source>
        <dbReference type="ARBA" id="ARBA00022989"/>
    </source>
</evidence>
<dbReference type="InterPro" id="IPR017475">
    <property type="entry name" value="EPS_sugar_tfrase"/>
</dbReference>
<feature type="transmembrane region" description="Helical" evidence="7">
    <location>
        <begin position="96"/>
        <end position="114"/>
    </location>
</feature>
<protein>
    <recommendedName>
        <fullName evidence="8">Bacterial sugar transferase domain-containing protein</fullName>
    </recommendedName>
</protein>
<dbReference type="InterPro" id="IPR003362">
    <property type="entry name" value="Bact_transf"/>
</dbReference>
<feature type="transmembrane region" description="Helical" evidence="7">
    <location>
        <begin position="150"/>
        <end position="172"/>
    </location>
</feature>
<dbReference type="KEGG" id="mbd:MEBOL_001592"/>
<dbReference type="GO" id="GO:0016020">
    <property type="term" value="C:membrane"/>
    <property type="evidence" value="ECO:0007669"/>
    <property type="project" value="UniProtKB-SubCell"/>
</dbReference>
<comment type="subcellular location">
    <subcellularLocation>
        <location evidence="1">Membrane</location>
        <topology evidence="1">Multi-pass membrane protein</topology>
    </subcellularLocation>
</comment>
<evidence type="ECO:0000259" key="8">
    <source>
        <dbReference type="Pfam" id="PF02397"/>
    </source>
</evidence>
<dbReference type="EMBL" id="CP022163">
    <property type="protein sequence ID" value="ATB28146.1"/>
    <property type="molecule type" value="Genomic_DNA"/>
</dbReference>
<accession>A0A250IB00</accession>
<dbReference type="AlphaFoldDB" id="A0A250IB00"/>
<sequence length="514" mass="56565">MSTPVPPLGKLTASGRFAAVKSLWLVPPRVILQRRASRTLLMHAIRATARVVLLLAADVAAFILARAAVNAMQTSHRLEPFDAATRWAVPPLGSAGGWQMGAALVVGLTVAGAYHSGDAWRSTRKILSGVLLAVGLVLWRDLWLRGLAPVVVHYLTAVVGLGTTMLLARGALDRLIARLIRIPLFHSPAERVVLVGDPDALDCRRVHERLAHFGVLDMMGWISLNTDGPDARPGVLGTVDDLWNVLQHNAVDTVVLCGTVDDAQLKLMLEAVDSAGVRLLAVSRYDRLGWVRPSPISYRSQSFMELTLPSLRAQQLWVKRAVDLLGAGLGLLFISPLLALIAVAIKLDSRGPVFFAQERVGRGGRTFRMMKFRTMRVGADAEKAKLAHLNTSGDARLFKIPNDPRVTRVGAFLRKWSLDELPQLFNVLRGDMSVVGPRPFFESDLATYRDHHFGRLGARPGITGLWQVSGRSSITDFEEVVRLDCEYIHRWSLWLDLEILVKTLPAVVRRTGAY</sequence>
<evidence type="ECO:0000313" key="10">
    <source>
        <dbReference type="Proteomes" id="UP000217289"/>
    </source>
</evidence>
<organism evidence="9 10">
    <name type="scientific">Melittangium boletus DSM 14713</name>
    <dbReference type="NCBI Taxonomy" id="1294270"/>
    <lineage>
        <taxon>Bacteria</taxon>
        <taxon>Pseudomonadati</taxon>
        <taxon>Myxococcota</taxon>
        <taxon>Myxococcia</taxon>
        <taxon>Myxococcales</taxon>
        <taxon>Cystobacterineae</taxon>
        <taxon>Archangiaceae</taxon>
        <taxon>Melittangium</taxon>
    </lineage>
</organism>
<dbReference type="NCBIfam" id="TIGR03025">
    <property type="entry name" value="EPS_sugtrans"/>
    <property type="match status" value="1"/>
</dbReference>
<keyword evidence="3" id="KW-0808">Transferase</keyword>